<dbReference type="OrthoDB" id="427030at2759"/>
<feature type="region of interest" description="Disordered" evidence="2">
    <location>
        <begin position="350"/>
        <end position="391"/>
    </location>
</feature>
<evidence type="ECO:0000256" key="2">
    <source>
        <dbReference type="SAM" id="MobiDB-lite"/>
    </source>
</evidence>
<dbReference type="PROSITE" id="PS50157">
    <property type="entry name" value="ZINC_FINGER_C2H2_2"/>
    <property type="match status" value="1"/>
</dbReference>
<sequence>MAESAYPCKWASCTKICASDQALYEHLLQEHAPLWQAHTDYRPFVCNVSPICTKNFKTANALGNHLKNKNYHRSPTIQSTPSCKWKACTEMLPDPPALLEHISKFHSSNGAKDICLWTECAHRSALKWKLDSCLPSWYEPILSEEDESGKPLLTHTHVKRKNRMRKGGLGTKGDAEEEIQVQAKRQRAQVPDPESEDDGIAYMDDLEVADYALVRRTSRRGAKRLRKSNGEDEGEDSGVAKPLAADEWNGRDKVAHENINSTSTTIPVHKPQPFKVRMGKSGEDIAYEDEYYAPTPRLSRSPSPNWMSAFEAGASYQDDPQNVNYASSIGQSPSPRWIYGLETAASSPTVVTPVQEQEYDPRVSTAVDLDDSKLDPGPDANERVGTIPPCA</sequence>
<name>A0A165FR52_EXIGL</name>
<dbReference type="PROSITE" id="PS00028">
    <property type="entry name" value="ZINC_FINGER_C2H2_1"/>
    <property type="match status" value="1"/>
</dbReference>
<evidence type="ECO:0000313" key="5">
    <source>
        <dbReference type="Proteomes" id="UP000077266"/>
    </source>
</evidence>
<dbReference type="Gene3D" id="3.30.160.60">
    <property type="entry name" value="Classic Zinc Finger"/>
    <property type="match status" value="1"/>
</dbReference>
<organism evidence="4 5">
    <name type="scientific">Exidia glandulosa HHB12029</name>
    <dbReference type="NCBI Taxonomy" id="1314781"/>
    <lineage>
        <taxon>Eukaryota</taxon>
        <taxon>Fungi</taxon>
        <taxon>Dikarya</taxon>
        <taxon>Basidiomycota</taxon>
        <taxon>Agaricomycotina</taxon>
        <taxon>Agaricomycetes</taxon>
        <taxon>Auriculariales</taxon>
        <taxon>Exidiaceae</taxon>
        <taxon>Exidia</taxon>
    </lineage>
</organism>
<dbReference type="Proteomes" id="UP000077266">
    <property type="component" value="Unassembled WGS sequence"/>
</dbReference>
<evidence type="ECO:0000256" key="1">
    <source>
        <dbReference type="PROSITE-ProRule" id="PRU00042"/>
    </source>
</evidence>
<feature type="region of interest" description="Disordered" evidence="2">
    <location>
        <begin position="220"/>
        <end position="248"/>
    </location>
</feature>
<accession>A0A165FR52</accession>
<dbReference type="GO" id="GO:0008270">
    <property type="term" value="F:zinc ion binding"/>
    <property type="evidence" value="ECO:0007669"/>
    <property type="project" value="UniProtKB-KW"/>
</dbReference>
<keyword evidence="1" id="KW-0479">Metal-binding</keyword>
<feature type="compositionally biased region" description="Basic and acidic residues" evidence="2">
    <location>
        <begin position="370"/>
        <end position="382"/>
    </location>
</feature>
<dbReference type="SMART" id="SM00355">
    <property type="entry name" value="ZnF_C2H2"/>
    <property type="match status" value="3"/>
</dbReference>
<dbReference type="EMBL" id="KV426073">
    <property type="protein sequence ID" value="KZV89401.1"/>
    <property type="molecule type" value="Genomic_DNA"/>
</dbReference>
<keyword evidence="1" id="KW-0862">Zinc</keyword>
<evidence type="ECO:0000313" key="4">
    <source>
        <dbReference type="EMBL" id="KZV89401.1"/>
    </source>
</evidence>
<feature type="domain" description="C2H2-type" evidence="3">
    <location>
        <begin position="44"/>
        <end position="77"/>
    </location>
</feature>
<dbReference type="AlphaFoldDB" id="A0A165FR52"/>
<dbReference type="InterPro" id="IPR013087">
    <property type="entry name" value="Znf_C2H2_type"/>
</dbReference>
<feature type="region of interest" description="Disordered" evidence="2">
    <location>
        <begin position="164"/>
        <end position="199"/>
    </location>
</feature>
<gene>
    <name evidence="4" type="ORF">EXIGLDRAFT_695625</name>
</gene>
<keyword evidence="1" id="KW-0863">Zinc-finger</keyword>
<keyword evidence="5" id="KW-1185">Reference proteome</keyword>
<evidence type="ECO:0000259" key="3">
    <source>
        <dbReference type="PROSITE" id="PS50157"/>
    </source>
</evidence>
<protein>
    <recommendedName>
        <fullName evidence="3">C2H2-type domain-containing protein</fullName>
    </recommendedName>
</protein>
<dbReference type="InParanoid" id="A0A165FR52"/>
<reference evidence="4 5" key="1">
    <citation type="journal article" date="2016" name="Mol. Biol. Evol.">
        <title>Comparative Genomics of Early-Diverging Mushroom-Forming Fungi Provides Insights into the Origins of Lignocellulose Decay Capabilities.</title>
        <authorList>
            <person name="Nagy L.G."/>
            <person name="Riley R."/>
            <person name="Tritt A."/>
            <person name="Adam C."/>
            <person name="Daum C."/>
            <person name="Floudas D."/>
            <person name="Sun H."/>
            <person name="Yadav J.S."/>
            <person name="Pangilinan J."/>
            <person name="Larsson K.H."/>
            <person name="Matsuura K."/>
            <person name="Barry K."/>
            <person name="Labutti K."/>
            <person name="Kuo R."/>
            <person name="Ohm R.A."/>
            <person name="Bhattacharya S.S."/>
            <person name="Shirouzu T."/>
            <person name="Yoshinaga Y."/>
            <person name="Martin F.M."/>
            <person name="Grigoriev I.V."/>
            <person name="Hibbett D.S."/>
        </authorList>
    </citation>
    <scope>NUCLEOTIDE SEQUENCE [LARGE SCALE GENOMIC DNA]</scope>
    <source>
        <strain evidence="4 5">HHB12029</strain>
    </source>
</reference>
<proteinExistence type="predicted"/>